<dbReference type="Gene3D" id="3.30.40.10">
    <property type="entry name" value="Zinc/RING finger domain, C3HC4 (zinc finger)"/>
    <property type="match status" value="1"/>
</dbReference>
<keyword evidence="2 4" id="KW-0863">Zinc-finger</keyword>
<keyword evidence="1" id="KW-0479">Metal-binding</keyword>
<evidence type="ECO:0000256" key="3">
    <source>
        <dbReference type="ARBA" id="ARBA00022833"/>
    </source>
</evidence>
<evidence type="ECO:0000259" key="6">
    <source>
        <dbReference type="PROSITE" id="PS51044"/>
    </source>
</evidence>
<keyword evidence="7" id="KW-1185">Reference proteome</keyword>
<evidence type="ECO:0000313" key="8">
    <source>
        <dbReference type="RefSeq" id="XP_022737521.1"/>
    </source>
</evidence>
<proteinExistence type="predicted"/>
<gene>
    <name evidence="8" type="primary">LOC111290470</name>
</gene>
<dbReference type="GO" id="GO:0000785">
    <property type="term" value="C:chromatin"/>
    <property type="evidence" value="ECO:0007669"/>
    <property type="project" value="TreeGrafter"/>
</dbReference>
<dbReference type="PANTHER" id="PTHR10782:SF4">
    <property type="entry name" value="TONALLI, ISOFORM E"/>
    <property type="match status" value="1"/>
</dbReference>
<organism evidence="7 8">
    <name type="scientific">Durio zibethinus</name>
    <name type="common">Durian</name>
    <dbReference type="NCBI Taxonomy" id="66656"/>
    <lineage>
        <taxon>Eukaryota</taxon>
        <taxon>Viridiplantae</taxon>
        <taxon>Streptophyta</taxon>
        <taxon>Embryophyta</taxon>
        <taxon>Tracheophyta</taxon>
        <taxon>Spermatophyta</taxon>
        <taxon>Magnoliopsida</taxon>
        <taxon>eudicotyledons</taxon>
        <taxon>Gunneridae</taxon>
        <taxon>Pentapetalae</taxon>
        <taxon>rosids</taxon>
        <taxon>malvids</taxon>
        <taxon>Malvales</taxon>
        <taxon>Malvaceae</taxon>
        <taxon>Helicteroideae</taxon>
        <taxon>Durio</taxon>
    </lineage>
</organism>
<dbReference type="GO" id="GO:0061665">
    <property type="term" value="F:SUMO ligase activity"/>
    <property type="evidence" value="ECO:0007669"/>
    <property type="project" value="TreeGrafter"/>
</dbReference>
<dbReference type="OrthoDB" id="10263264at2759"/>
<evidence type="ECO:0000256" key="2">
    <source>
        <dbReference type="ARBA" id="ARBA00022771"/>
    </source>
</evidence>
<evidence type="ECO:0000313" key="7">
    <source>
        <dbReference type="Proteomes" id="UP000515121"/>
    </source>
</evidence>
<evidence type="ECO:0000256" key="1">
    <source>
        <dbReference type="ARBA" id="ARBA00022723"/>
    </source>
</evidence>
<evidence type="ECO:0000256" key="5">
    <source>
        <dbReference type="SAM" id="MobiDB-lite"/>
    </source>
</evidence>
<reference evidence="8" key="1">
    <citation type="submission" date="2025-08" db="UniProtKB">
        <authorList>
            <consortium name="RefSeq"/>
        </authorList>
    </citation>
    <scope>IDENTIFICATION</scope>
    <source>
        <tissue evidence="8">Fruit stalk</tissue>
    </source>
</reference>
<dbReference type="KEGG" id="dzi:111290470"/>
<feature type="region of interest" description="Disordered" evidence="5">
    <location>
        <begin position="604"/>
        <end position="659"/>
    </location>
</feature>
<dbReference type="AlphaFoldDB" id="A0A6P5YBV8"/>
<feature type="domain" description="SP-RING-type" evidence="6">
    <location>
        <begin position="300"/>
        <end position="381"/>
    </location>
</feature>
<sequence length="915" mass="98775">MTAIPPVAATASGLGVGQQISASMVNSFRVAAVAERLATHTQPGRQPQNSEFFSLCLSLARGIDYAIANNEVPAKAKELPLLLKQICQRRNDLFLQAAIMVLMISVKNACKMSWFSDKESQELFALANEVGSCFCSPGDINNGLDGSLSTILAVMSRFYPLMKMGQILASLEAKPGYGALVIDFHISKNATHSPLEKIRLFVAQIDNIETSACIISPQQVNFLLNGKGVERRTNVLMDMGPQMPTNVTAMLKYGTNLLQAVGRFCGHYIIVIAFMSMESSPDPSMLPDYVQSGDVALDSEDSDIIEGPSRISLKCPISRTRIKTPVKGHACKHLQCFDFNNYVDINSRRPSWRCPHCNQHVCYTDIRVDQNMFKVLKDVSEDVSDVIISADGSWKAVLDNDDNVDELHDKILNYQKDGSEQPESAKAVPIVLDLTQDDDEVDAMDTIEIEDRKPVVANLQSQSAAPKLTITPELTNTVGVNQNVASHMDEDFWSGLYSSHGSGISTARTDAQVGGISESTPSNFTVSPVFSDAISPAPNRTEARGNANLTALGIQNQVSAASNLQLQQSQLINSMPTHEYGTLQHIPRHLNRTPIAVQALPALSQTPTLQQRSRNSLNTLSTNGSPLPPQANMSMAPSVSSDMERQPQFSRSPANPHQSWNQQERLFAPGQSVQQVGVAASSQLPGSYRASSGLLGEYQNPHLQQALNPRVSQPRSPSPGLIRSPSPLLRTQTQQGAAQVGLGYTAGNVNSNPTRFMAAAQRATQMARQPPMVAVQTQSSRAASYSGNVDGSRASAVEQRLNMGGLTPAASRADTSADLVSEQNWRPTGRMRGSLTGRAYSEALSQLMIQPTQSAQAARPQANLTSSPSVPPHLQALLANSRNPAVPQMQNNAITETAGMNGSSVVLPDRSGGMR</sequence>
<keyword evidence="3" id="KW-0862">Zinc</keyword>
<dbReference type="CDD" id="cd16650">
    <property type="entry name" value="SP-RING_PIAS-like"/>
    <property type="match status" value="1"/>
</dbReference>
<dbReference type="GeneID" id="111290470"/>
<dbReference type="RefSeq" id="XP_022737521.1">
    <property type="nucleotide sequence ID" value="XM_022881786.1"/>
</dbReference>
<dbReference type="PROSITE" id="PS51044">
    <property type="entry name" value="ZF_SP_RING"/>
    <property type="match status" value="1"/>
</dbReference>
<accession>A0A6P5YBV8</accession>
<dbReference type="GO" id="GO:0008270">
    <property type="term" value="F:zinc ion binding"/>
    <property type="evidence" value="ECO:0007669"/>
    <property type="project" value="UniProtKB-KW"/>
</dbReference>
<feature type="region of interest" description="Disordered" evidence="5">
    <location>
        <begin position="707"/>
        <end position="736"/>
    </location>
</feature>
<dbReference type="Proteomes" id="UP000515121">
    <property type="component" value="Unplaced"/>
</dbReference>
<dbReference type="PANTHER" id="PTHR10782">
    <property type="entry name" value="ZINC FINGER MIZ DOMAIN-CONTAINING PROTEIN"/>
    <property type="match status" value="1"/>
</dbReference>
<dbReference type="GO" id="GO:0016925">
    <property type="term" value="P:protein sumoylation"/>
    <property type="evidence" value="ECO:0007669"/>
    <property type="project" value="TreeGrafter"/>
</dbReference>
<evidence type="ECO:0000256" key="4">
    <source>
        <dbReference type="PROSITE-ProRule" id="PRU00452"/>
    </source>
</evidence>
<dbReference type="InterPro" id="IPR013083">
    <property type="entry name" value="Znf_RING/FYVE/PHD"/>
</dbReference>
<protein>
    <submittedName>
        <fullName evidence="8">E4 SUMO-protein ligase PIAL2-like isoform X1</fullName>
    </submittedName>
</protein>
<name>A0A6P5YBV8_DURZI</name>
<dbReference type="InterPro" id="IPR004181">
    <property type="entry name" value="Znf_MIZ"/>
</dbReference>
<dbReference type="Pfam" id="PF02891">
    <property type="entry name" value="zf-MIZ"/>
    <property type="match status" value="1"/>
</dbReference>